<keyword evidence="3" id="KW-1185">Reference proteome</keyword>
<accession>A0A8T2RPJ4</accession>
<gene>
    <name evidence="2" type="ORF">KP509_26G071300</name>
</gene>
<proteinExistence type="predicted"/>
<dbReference type="AlphaFoldDB" id="A0A8T2RPJ4"/>
<name>A0A8T2RPJ4_CERRI</name>
<reference evidence="2" key="1">
    <citation type="submission" date="2021-08" db="EMBL/GenBank/DDBJ databases">
        <title>WGS assembly of Ceratopteris richardii.</title>
        <authorList>
            <person name="Marchant D.B."/>
            <person name="Chen G."/>
            <person name="Jenkins J."/>
            <person name="Shu S."/>
            <person name="Leebens-Mack J."/>
            <person name="Grimwood J."/>
            <person name="Schmutz J."/>
            <person name="Soltis P."/>
            <person name="Soltis D."/>
            <person name="Chen Z.-H."/>
        </authorList>
    </citation>
    <scope>NUCLEOTIDE SEQUENCE</scope>
    <source>
        <strain evidence="2">Whitten #5841</strain>
        <tissue evidence="2">Leaf</tissue>
    </source>
</reference>
<dbReference type="EMBL" id="CM035431">
    <property type="protein sequence ID" value="KAH7297485.1"/>
    <property type="molecule type" value="Genomic_DNA"/>
</dbReference>
<dbReference type="PANTHER" id="PTHR33544">
    <property type="entry name" value="DUF4005 DOMAIN-CONTAINING PROTEIN-RELATED"/>
    <property type="match status" value="1"/>
</dbReference>
<comment type="caution">
    <text evidence="2">The sequence shown here is derived from an EMBL/GenBank/DDBJ whole genome shotgun (WGS) entry which is preliminary data.</text>
</comment>
<evidence type="ECO:0000313" key="3">
    <source>
        <dbReference type="Proteomes" id="UP000825935"/>
    </source>
</evidence>
<feature type="region of interest" description="Disordered" evidence="1">
    <location>
        <begin position="131"/>
        <end position="156"/>
    </location>
</feature>
<organism evidence="2 3">
    <name type="scientific">Ceratopteris richardii</name>
    <name type="common">Triangle waterfern</name>
    <dbReference type="NCBI Taxonomy" id="49495"/>
    <lineage>
        <taxon>Eukaryota</taxon>
        <taxon>Viridiplantae</taxon>
        <taxon>Streptophyta</taxon>
        <taxon>Embryophyta</taxon>
        <taxon>Tracheophyta</taxon>
        <taxon>Polypodiopsida</taxon>
        <taxon>Polypodiidae</taxon>
        <taxon>Polypodiales</taxon>
        <taxon>Pteridineae</taxon>
        <taxon>Pteridaceae</taxon>
        <taxon>Parkerioideae</taxon>
        <taxon>Ceratopteris</taxon>
    </lineage>
</organism>
<sequence>MEQEGIDIDEESEPEGWPMGLLPVSMRLSNATASTISDLGLITCTPSPSTTSSSVFGSESSTSFCPETSTTLGSLIGIQSSSQFNPMQYGLEGRRARRKGGNRPLCSFLGCGICSQEDSVKLSPSLTHLVDSQGERRQHVSNDSVDADKDEAQRNDEDLSMQDFRMNRKRKIQSARCKRSLSCHPSLTQILPDPILPWSGRGPVGNNRISTFLLGFFGKLS</sequence>
<evidence type="ECO:0000256" key="1">
    <source>
        <dbReference type="SAM" id="MobiDB-lite"/>
    </source>
</evidence>
<feature type="compositionally biased region" description="Basic and acidic residues" evidence="1">
    <location>
        <begin position="133"/>
        <end position="156"/>
    </location>
</feature>
<dbReference type="PANTHER" id="PTHR33544:SF5">
    <property type="entry name" value="DUF4005 DOMAIN-CONTAINING PROTEIN"/>
    <property type="match status" value="1"/>
</dbReference>
<evidence type="ECO:0000313" key="2">
    <source>
        <dbReference type="EMBL" id="KAH7297485.1"/>
    </source>
</evidence>
<protein>
    <submittedName>
        <fullName evidence="2">Uncharacterized protein</fullName>
    </submittedName>
</protein>
<dbReference type="EMBL" id="CM035431">
    <property type="protein sequence ID" value="KAH7297484.1"/>
    <property type="molecule type" value="Genomic_DNA"/>
</dbReference>
<dbReference type="Proteomes" id="UP000825935">
    <property type="component" value="Chromosome 26"/>
</dbReference>
<dbReference type="InterPro" id="IPR040344">
    <property type="entry name" value="At3g17950-like"/>
</dbReference>